<accession>A0A8H6YFE4</accession>
<dbReference type="SUPFAM" id="SSF52047">
    <property type="entry name" value="RNI-like"/>
    <property type="match status" value="1"/>
</dbReference>
<organism evidence="1 2">
    <name type="scientific">Mycena sanguinolenta</name>
    <dbReference type="NCBI Taxonomy" id="230812"/>
    <lineage>
        <taxon>Eukaryota</taxon>
        <taxon>Fungi</taxon>
        <taxon>Dikarya</taxon>
        <taxon>Basidiomycota</taxon>
        <taxon>Agaricomycotina</taxon>
        <taxon>Agaricomycetes</taxon>
        <taxon>Agaricomycetidae</taxon>
        <taxon>Agaricales</taxon>
        <taxon>Marasmiineae</taxon>
        <taxon>Mycenaceae</taxon>
        <taxon>Mycena</taxon>
    </lineage>
</organism>
<reference evidence="1" key="1">
    <citation type="submission" date="2020-05" db="EMBL/GenBank/DDBJ databases">
        <title>Mycena genomes resolve the evolution of fungal bioluminescence.</title>
        <authorList>
            <person name="Tsai I.J."/>
        </authorList>
    </citation>
    <scope>NUCLEOTIDE SEQUENCE</scope>
    <source>
        <strain evidence="1">160909Yilan</strain>
    </source>
</reference>
<keyword evidence="2" id="KW-1185">Reference proteome</keyword>
<sequence>METVSPPTSSTCCALIVRPDMYSRTFGKSPGWMKTTRIRFSLKLFLLPRLDSISLAPGQETIMQLSLVRALGIKCPDVTELDFRGSYRGPQHSPLFQEALLELLPSLKRLESLYICNIDAAIFNHIGGLPYFKCLVVTESPEFIIDGQSASRFPALESLNLWSTTPEVGSAIVRTIEHRGLREIGLAFESAFPDVQTTTRLYNSIDATGSHSTLKTLHIEDEAEYNELHIPDEDQFDSYIVGGKHWRFSFPSRTSPRSF</sequence>
<evidence type="ECO:0000313" key="1">
    <source>
        <dbReference type="EMBL" id="KAF7357291.1"/>
    </source>
</evidence>
<name>A0A8H6YFE4_9AGAR</name>
<protein>
    <submittedName>
        <fullName evidence="1">Uncharacterized protein</fullName>
    </submittedName>
</protein>
<evidence type="ECO:0000313" key="2">
    <source>
        <dbReference type="Proteomes" id="UP000623467"/>
    </source>
</evidence>
<dbReference type="AlphaFoldDB" id="A0A8H6YFE4"/>
<dbReference type="InterPro" id="IPR032675">
    <property type="entry name" value="LRR_dom_sf"/>
</dbReference>
<dbReference type="Proteomes" id="UP000623467">
    <property type="component" value="Unassembled WGS sequence"/>
</dbReference>
<dbReference type="EMBL" id="JACAZH010000010">
    <property type="protein sequence ID" value="KAF7357291.1"/>
    <property type="molecule type" value="Genomic_DNA"/>
</dbReference>
<comment type="caution">
    <text evidence="1">The sequence shown here is derived from an EMBL/GenBank/DDBJ whole genome shotgun (WGS) entry which is preliminary data.</text>
</comment>
<gene>
    <name evidence="1" type="ORF">MSAN_01324500</name>
</gene>
<proteinExistence type="predicted"/>
<dbReference type="OrthoDB" id="3067012at2759"/>
<dbReference type="Gene3D" id="3.80.10.10">
    <property type="entry name" value="Ribonuclease Inhibitor"/>
    <property type="match status" value="1"/>
</dbReference>